<evidence type="ECO:0000313" key="7">
    <source>
        <dbReference type="EMBL" id="MBD2716685.1"/>
    </source>
</evidence>
<feature type="coiled-coil region" evidence="4">
    <location>
        <begin position="55"/>
        <end position="103"/>
    </location>
</feature>
<dbReference type="InterPro" id="IPR003594">
    <property type="entry name" value="HATPase_dom"/>
</dbReference>
<dbReference type="SUPFAM" id="SSF47384">
    <property type="entry name" value="Homodimeric domain of signal transducing histidine kinase"/>
    <property type="match status" value="1"/>
</dbReference>
<dbReference type="Pfam" id="PF00512">
    <property type="entry name" value="HisKA"/>
    <property type="match status" value="1"/>
</dbReference>
<dbReference type="InterPro" id="IPR036097">
    <property type="entry name" value="HisK_dim/P_sf"/>
</dbReference>
<dbReference type="PROSITE" id="PS50109">
    <property type="entry name" value="HIS_KIN"/>
    <property type="match status" value="1"/>
</dbReference>
<reference evidence="7 8" key="1">
    <citation type="submission" date="2020-09" db="EMBL/GenBank/DDBJ databases">
        <authorList>
            <person name="Kim M.K."/>
        </authorList>
    </citation>
    <scope>NUCLEOTIDE SEQUENCE [LARGE SCALE GENOMIC DNA]</scope>
    <source>
        <strain evidence="7 8">BT646</strain>
    </source>
</reference>
<accession>A0ABR8JIL3</accession>
<dbReference type="Pfam" id="PF02518">
    <property type="entry name" value="HATPase_c"/>
    <property type="match status" value="1"/>
</dbReference>
<dbReference type="PANTHER" id="PTHR43065:SF42">
    <property type="entry name" value="TWO-COMPONENT SENSOR PPRA"/>
    <property type="match status" value="1"/>
</dbReference>
<dbReference type="PANTHER" id="PTHR43065">
    <property type="entry name" value="SENSOR HISTIDINE KINASE"/>
    <property type="match status" value="1"/>
</dbReference>
<evidence type="ECO:0000256" key="2">
    <source>
        <dbReference type="ARBA" id="ARBA00012438"/>
    </source>
</evidence>
<dbReference type="PRINTS" id="PR00344">
    <property type="entry name" value="BCTRLSENSOR"/>
</dbReference>
<dbReference type="SMART" id="SM00388">
    <property type="entry name" value="HisKA"/>
    <property type="match status" value="1"/>
</dbReference>
<dbReference type="EMBL" id="JACWZZ010000004">
    <property type="protein sequence ID" value="MBD2716685.1"/>
    <property type="molecule type" value="Genomic_DNA"/>
</dbReference>
<dbReference type="EC" id="2.7.13.3" evidence="2"/>
<evidence type="ECO:0000256" key="3">
    <source>
        <dbReference type="ARBA" id="ARBA00022553"/>
    </source>
</evidence>
<dbReference type="Gene3D" id="3.30.565.10">
    <property type="entry name" value="Histidine kinase-like ATPase, C-terminal domain"/>
    <property type="match status" value="1"/>
</dbReference>
<dbReference type="InterPro" id="IPR005467">
    <property type="entry name" value="His_kinase_dom"/>
</dbReference>
<feature type="transmembrane region" description="Helical" evidence="5">
    <location>
        <begin position="12"/>
        <end position="30"/>
    </location>
</feature>
<keyword evidence="4" id="KW-0175">Coiled coil</keyword>
<dbReference type="InterPro" id="IPR004358">
    <property type="entry name" value="Sig_transdc_His_kin-like_C"/>
</dbReference>
<proteinExistence type="predicted"/>
<comment type="caution">
    <text evidence="7">The sequence shown here is derived from an EMBL/GenBank/DDBJ whole genome shotgun (WGS) entry which is preliminary data.</text>
</comment>
<dbReference type="CDD" id="cd00082">
    <property type="entry name" value="HisKA"/>
    <property type="match status" value="1"/>
</dbReference>
<feature type="domain" description="Histidine kinase" evidence="6">
    <location>
        <begin position="112"/>
        <end position="355"/>
    </location>
</feature>
<name>A0ABR8JIL3_9BACT</name>
<evidence type="ECO:0000256" key="1">
    <source>
        <dbReference type="ARBA" id="ARBA00000085"/>
    </source>
</evidence>
<keyword evidence="5" id="KW-0472">Membrane</keyword>
<comment type="catalytic activity">
    <reaction evidence="1">
        <text>ATP + protein L-histidine = ADP + protein N-phospho-L-histidine.</text>
        <dbReference type="EC" id="2.7.13.3"/>
    </reaction>
</comment>
<gene>
    <name evidence="7" type="ORF">IC231_16680</name>
</gene>
<organism evidence="7 8">
    <name type="scientific">Hymenobacter duratus</name>
    <dbReference type="NCBI Taxonomy" id="2771356"/>
    <lineage>
        <taxon>Bacteria</taxon>
        <taxon>Pseudomonadati</taxon>
        <taxon>Bacteroidota</taxon>
        <taxon>Cytophagia</taxon>
        <taxon>Cytophagales</taxon>
        <taxon>Hymenobacteraceae</taxon>
        <taxon>Hymenobacter</taxon>
    </lineage>
</organism>
<keyword evidence="8" id="KW-1185">Reference proteome</keyword>
<dbReference type="InterPro" id="IPR036890">
    <property type="entry name" value="HATPase_C_sf"/>
</dbReference>
<evidence type="ECO:0000256" key="5">
    <source>
        <dbReference type="SAM" id="Phobius"/>
    </source>
</evidence>
<dbReference type="Proteomes" id="UP000642468">
    <property type="component" value="Unassembled WGS sequence"/>
</dbReference>
<dbReference type="Gene3D" id="1.10.287.130">
    <property type="match status" value="1"/>
</dbReference>
<evidence type="ECO:0000313" key="8">
    <source>
        <dbReference type="Proteomes" id="UP000642468"/>
    </source>
</evidence>
<dbReference type="InterPro" id="IPR003661">
    <property type="entry name" value="HisK_dim/P_dom"/>
</dbReference>
<protein>
    <recommendedName>
        <fullName evidence="2">histidine kinase</fullName>
        <ecNumber evidence="2">2.7.13.3</ecNumber>
    </recommendedName>
</protein>
<keyword evidence="5" id="KW-0812">Transmembrane</keyword>
<keyword evidence="5" id="KW-1133">Transmembrane helix</keyword>
<dbReference type="SMART" id="SM00387">
    <property type="entry name" value="HATPase_c"/>
    <property type="match status" value="1"/>
</dbReference>
<keyword evidence="3" id="KW-0597">Phosphoprotein</keyword>
<dbReference type="SUPFAM" id="SSF55874">
    <property type="entry name" value="ATPase domain of HSP90 chaperone/DNA topoisomerase II/histidine kinase"/>
    <property type="match status" value="1"/>
</dbReference>
<sequence>MVEVLSIPLHTMLTFPAFLSPVLAISLYLARQFALASRLLEIKLTQVRMLSRQMLAHQQEKQVMLAQQNETLERQVQLRTAALQRTLNNLQATQDQLIQSEKMASLGELTAGIAHEIQNPLNFVNNFADVAVELLAELNTETLPALPGPAQEPAHELVSELTQVLQKIHQHGERADSIVKGMLEHSRLSSGERQPTDLNALADEFLRLSYHGLRAKYKDFNAQLTTDFDKELGLVEVVPQDMGRVLLNLFNNAFYATQQRQQQAGSSYRPEVAVRTRRSAGLVQITVRDNGTGIPAAVLDKIYQPFFTTKPSGEGTGLGLSLSYDIVTKQHKGTLTVDTREGQFTAFTVSLPTGEPVNGQMAYQI</sequence>
<evidence type="ECO:0000259" key="6">
    <source>
        <dbReference type="PROSITE" id="PS50109"/>
    </source>
</evidence>
<evidence type="ECO:0000256" key="4">
    <source>
        <dbReference type="SAM" id="Coils"/>
    </source>
</evidence>